<reference evidence="1 2" key="1">
    <citation type="journal article" date="2016" name="Nat. Commun.">
        <title>Extremotolerant tardigrade genome and improved radiotolerance of human cultured cells by tardigrade-unique protein.</title>
        <authorList>
            <person name="Hashimoto T."/>
            <person name="Horikawa D.D."/>
            <person name="Saito Y."/>
            <person name="Kuwahara H."/>
            <person name="Kozuka-Hata H."/>
            <person name="Shin-I T."/>
            <person name="Minakuchi Y."/>
            <person name="Ohishi K."/>
            <person name="Motoyama A."/>
            <person name="Aizu T."/>
            <person name="Enomoto A."/>
            <person name="Kondo K."/>
            <person name="Tanaka S."/>
            <person name="Hara Y."/>
            <person name="Koshikawa S."/>
            <person name="Sagara H."/>
            <person name="Miura T."/>
            <person name="Yokobori S."/>
            <person name="Miyagawa K."/>
            <person name="Suzuki Y."/>
            <person name="Kubo T."/>
            <person name="Oyama M."/>
            <person name="Kohara Y."/>
            <person name="Fujiyama A."/>
            <person name="Arakawa K."/>
            <person name="Katayama T."/>
            <person name="Toyoda A."/>
            <person name="Kunieda T."/>
        </authorList>
    </citation>
    <scope>NUCLEOTIDE SEQUENCE [LARGE SCALE GENOMIC DNA]</scope>
    <source>
        <strain evidence="1 2">YOKOZUNA-1</strain>
    </source>
</reference>
<protein>
    <submittedName>
        <fullName evidence="1">Uncharacterized protein</fullName>
    </submittedName>
</protein>
<organism evidence="1 2">
    <name type="scientific">Ramazzottius varieornatus</name>
    <name type="common">Water bear</name>
    <name type="synonym">Tardigrade</name>
    <dbReference type="NCBI Taxonomy" id="947166"/>
    <lineage>
        <taxon>Eukaryota</taxon>
        <taxon>Metazoa</taxon>
        <taxon>Ecdysozoa</taxon>
        <taxon>Tardigrada</taxon>
        <taxon>Eutardigrada</taxon>
        <taxon>Parachela</taxon>
        <taxon>Hypsibioidea</taxon>
        <taxon>Ramazzottiidae</taxon>
        <taxon>Ramazzottius</taxon>
    </lineage>
</organism>
<name>A0A1D1VYI3_RAMVA</name>
<evidence type="ECO:0000313" key="2">
    <source>
        <dbReference type="Proteomes" id="UP000186922"/>
    </source>
</evidence>
<accession>A0A1D1VYI3</accession>
<gene>
    <name evidence="1" type="primary">RvY_15544-1</name>
    <name evidence="1" type="synonym">RvY_15544.1</name>
    <name evidence="1" type="ORF">RvY_15544</name>
</gene>
<evidence type="ECO:0000313" key="1">
    <source>
        <dbReference type="EMBL" id="GAV05403.1"/>
    </source>
</evidence>
<dbReference type="AlphaFoldDB" id="A0A1D1VYI3"/>
<dbReference type="EMBL" id="BDGG01000012">
    <property type="protein sequence ID" value="GAV05403.1"/>
    <property type="molecule type" value="Genomic_DNA"/>
</dbReference>
<sequence>MPSDVSPANQLFECSIDPKRCKNDRESLRKLVAPEYGIEMHEQRMLLSVKIEGRKRS</sequence>
<dbReference type="Proteomes" id="UP000186922">
    <property type="component" value="Unassembled WGS sequence"/>
</dbReference>
<keyword evidence="2" id="KW-1185">Reference proteome</keyword>
<comment type="caution">
    <text evidence="1">The sequence shown here is derived from an EMBL/GenBank/DDBJ whole genome shotgun (WGS) entry which is preliminary data.</text>
</comment>
<proteinExistence type="predicted"/>